<dbReference type="InterPro" id="IPR011051">
    <property type="entry name" value="RmlC_Cupin_sf"/>
</dbReference>
<feature type="chain" id="PRO_5008571192" evidence="1">
    <location>
        <begin position="24"/>
        <end position="156"/>
    </location>
</feature>
<protein>
    <submittedName>
        <fullName evidence="3">Cupin</fullName>
    </submittedName>
</protein>
<evidence type="ECO:0000313" key="3">
    <source>
        <dbReference type="EMBL" id="BAU49098.1"/>
    </source>
</evidence>
<accession>A0A1B4V6F6</accession>
<feature type="signal peptide" evidence="1">
    <location>
        <begin position="1"/>
        <end position="23"/>
    </location>
</feature>
<evidence type="ECO:0000313" key="4">
    <source>
        <dbReference type="Proteomes" id="UP000218899"/>
    </source>
</evidence>
<name>A0A1B4V6F6_9GAMM</name>
<dbReference type="EMBL" id="AP014936">
    <property type="protein sequence ID" value="BAU49098.1"/>
    <property type="molecule type" value="Genomic_DNA"/>
</dbReference>
<keyword evidence="1" id="KW-0732">Signal</keyword>
<feature type="domain" description="Cupin type-1" evidence="2">
    <location>
        <begin position="76"/>
        <end position="131"/>
    </location>
</feature>
<dbReference type="AlphaFoldDB" id="A0A1B4V6F6"/>
<organism evidence="3 4">
    <name type="scientific">Sulfurifustis variabilis</name>
    <dbReference type="NCBI Taxonomy" id="1675686"/>
    <lineage>
        <taxon>Bacteria</taxon>
        <taxon>Pseudomonadati</taxon>
        <taxon>Pseudomonadota</taxon>
        <taxon>Gammaproteobacteria</taxon>
        <taxon>Acidiferrobacterales</taxon>
        <taxon>Acidiferrobacteraceae</taxon>
        <taxon>Sulfurifustis</taxon>
    </lineage>
</organism>
<dbReference type="Proteomes" id="UP000218899">
    <property type="component" value="Chromosome"/>
</dbReference>
<keyword evidence="4" id="KW-1185">Reference proteome</keyword>
<dbReference type="SUPFAM" id="SSF51182">
    <property type="entry name" value="RmlC-like cupins"/>
    <property type="match status" value="1"/>
</dbReference>
<sequence length="156" mass="16261">MKHALLPIVPLIAAALGNGLAVASETGPVLVAPAEVKWTAGPPSMSPGAQMAVISGDLKSPAPFTFRLKLPASYRIAPHTHPAIEHVTVISGTLYMGPGDKPDRTKAKALTPGSLAVFPAGHSMYAWTEGETVIQVHGVGPWGIEYLDAADDPRKP</sequence>
<dbReference type="InterPro" id="IPR006045">
    <property type="entry name" value="Cupin_1"/>
</dbReference>
<evidence type="ECO:0000259" key="2">
    <source>
        <dbReference type="Pfam" id="PF00190"/>
    </source>
</evidence>
<proteinExistence type="predicted"/>
<dbReference type="Gene3D" id="2.60.120.10">
    <property type="entry name" value="Jelly Rolls"/>
    <property type="match status" value="1"/>
</dbReference>
<dbReference type="CDD" id="cd06989">
    <property type="entry name" value="cupin_DRT102"/>
    <property type="match status" value="1"/>
</dbReference>
<dbReference type="Pfam" id="PF00190">
    <property type="entry name" value="Cupin_1"/>
    <property type="match status" value="1"/>
</dbReference>
<gene>
    <name evidence="3" type="ORF">SVA_2550</name>
</gene>
<reference evidence="3 4" key="1">
    <citation type="submission" date="2015-08" db="EMBL/GenBank/DDBJ databases">
        <title>Complete genome sequence of Sulfurifustis variabilis.</title>
        <authorList>
            <person name="Miura A."/>
            <person name="Kojima H."/>
            <person name="Fukui M."/>
        </authorList>
    </citation>
    <scope>NUCLEOTIDE SEQUENCE [LARGE SCALE GENOMIC DNA]</scope>
    <source>
        <strain evidence="4">skN76</strain>
    </source>
</reference>
<dbReference type="InterPro" id="IPR014710">
    <property type="entry name" value="RmlC-like_jellyroll"/>
</dbReference>
<dbReference type="KEGG" id="sva:SVA_2550"/>
<dbReference type="OrthoDB" id="1433532at2"/>
<evidence type="ECO:0000256" key="1">
    <source>
        <dbReference type="SAM" id="SignalP"/>
    </source>
</evidence>
<dbReference type="RefSeq" id="WP_096461548.1">
    <property type="nucleotide sequence ID" value="NZ_AP014936.1"/>
</dbReference>